<protein>
    <submittedName>
        <fullName evidence="2">Uncharacterized protein</fullName>
    </submittedName>
</protein>
<evidence type="ECO:0000256" key="1">
    <source>
        <dbReference type="SAM" id="MobiDB-lite"/>
    </source>
</evidence>
<sequence length="116" mass="12819">MLYQDQSAPEPLSGFIQYRHHGPTLLQWVQHVRRARNRPPEAAVSASAGHGRESGGGPDWLGEETRGVVLVELHPHDDWGRNGLGAGYSAGRLLLHRKGELREGHVVGFGWGFHVM</sequence>
<comment type="caution">
    <text evidence="2">The sequence shown here is derived from an EMBL/GenBank/DDBJ whole genome shotgun (WGS) entry which is preliminary data.</text>
</comment>
<dbReference type="EMBL" id="MU853405">
    <property type="protein sequence ID" value="KAK4135889.1"/>
    <property type="molecule type" value="Genomic_DNA"/>
</dbReference>
<gene>
    <name evidence="2" type="ORF">BT67DRAFT_263338</name>
</gene>
<dbReference type="Proteomes" id="UP001304895">
    <property type="component" value="Unassembled WGS sequence"/>
</dbReference>
<keyword evidence="3" id="KW-1185">Reference proteome</keyword>
<accession>A0AAN6UN76</accession>
<feature type="region of interest" description="Disordered" evidence="1">
    <location>
        <begin position="37"/>
        <end position="61"/>
    </location>
</feature>
<proteinExistence type="predicted"/>
<organism evidence="2 3">
    <name type="scientific">Trichocladium antarcticum</name>
    <dbReference type="NCBI Taxonomy" id="1450529"/>
    <lineage>
        <taxon>Eukaryota</taxon>
        <taxon>Fungi</taxon>
        <taxon>Dikarya</taxon>
        <taxon>Ascomycota</taxon>
        <taxon>Pezizomycotina</taxon>
        <taxon>Sordariomycetes</taxon>
        <taxon>Sordariomycetidae</taxon>
        <taxon>Sordariales</taxon>
        <taxon>Chaetomiaceae</taxon>
        <taxon>Trichocladium</taxon>
    </lineage>
</organism>
<evidence type="ECO:0000313" key="2">
    <source>
        <dbReference type="EMBL" id="KAK4135889.1"/>
    </source>
</evidence>
<reference evidence="2" key="2">
    <citation type="submission" date="2023-05" db="EMBL/GenBank/DDBJ databases">
        <authorList>
            <consortium name="Lawrence Berkeley National Laboratory"/>
            <person name="Steindorff A."/>
            <person name="Hensen N."/>
            <person name="Bonometti L."/>
            <person name="Westerberg I."/>
            <person name="Brannstrom I.O."/>
            <person name="Guillou S."/>
            <person name="Cros-Aarteil S."/>
            <person name="Calhoun S."/>
            <person name="Haridas S."/>
            <person name="Kuo A."/>
            <person name="Mondo S."/>
            <person name="Pangilinan J."/>
            <person name="Riley R."/>
            <person name="Labutti K."/>
            <person name="Andreopoulos B."/>
            <person name="Lipzen A."/>
            <person name="Chen C."/>
            <person name="Yanf M."/>
            <person name="Daum C."/>
            <person name="Ng V."/>
            <person name="Clum A."/>
            <person name="Ohm R."/>
            <person name="Martin F."/>
            <person name="Silar P."/>
            <person name="Natvig D."/>
            <person name="Lalanne C."/>
            <person name="Gautier V."/>
            <person name="Ament-Velasquez S.L."/>
            <person name="Kruys A."/>
            <person name="Hutchinson M.I."/>
            <person name="Powell A.J."/>
            <person name="Barry K."/>
            <person name="Miller A.N."/>
            <person name="Grigoriev I.V."/>
            <person name="Debuchy R."/>
            <person name="Gladieux P."/>
            <person name="Thoren M.H."/>
            <person name="Johannesson H."/>
        </authorList>
    </citation>
    <scope>NUCLEOTIDE SEQUENCE</scope>
    <source>
        <strain evidence="2">CBS 123565</strain>
    </source>
</reference>
<dbReference type="AlphaFoldDB" id="A0AAN6UN76"/>
<reference evidence="2" key="1">
    <citation type="journal article" date="2023" name="Mol. Phylogenet. Evol.">
        <title>Genome-scale phylogeny and comparative genomics of the fungal order Sordariales.</title>
        <authorList>
            <person name="Hensen N."/>
            <person name="Bonometti L."/>
            <person name="Westerberg I."/>
            <person name="Brannstrom I.O."/>
            <person name="Guillou S."/>
            <person name="Cros-Aarteil S."/>
            <person name="Calhoun S."/>
            <person name="Haridas S."/>
            <person name="Kuo A."/>
            <person name="Mondo S."/>
            <person name="Pangilinan J."/>
            <person name="Riley R."/>
            <person name="LaButti K."/>
            <person name="Andreopoulos B."/>
            <person name="Lipzen A."/>
            <person name="Chen C."/>
            <person name="Yan M."/>
            <person name="Daum C."/>
            <person name="Ng V."/>
            <person name="Clum A."/>
            <person name="Steindorff A."/>
            <person name="Ohm R.A."/>
            <person name="Martin F."/>
            <person name="Silar P."/>
            <person name="Natvig D.O."/>
            <person name="Lalanne C."/>
            <person name="Gautier V."/>
            <person name="Ament-Velasquez S.L."/>
            <person name="Kruys A."/>
            <person name="Hutchinson M.I."/>
            <person name="Powell A.J."/>
            <person name="Barry K."/>
            <person name="Miller A.N."/>
            <person name="Grigoriev I.V."/>
            <person name="Debuchy R."/>
            <person name="Gladieux P."/>
            <person name="Hiltunen Thoren M."/>
            <person name="Johannesson H."/>
        </authorList>
    </citation>
    <scope>NUCLEOTIDE SEQUENCE</scope>
    <source>
        <strain evidence="2">CBS 123565</strain>
    </source>
</reference>
<evidence type="ECO:0000313" key="3">
    <source>
        <dbReference type="Proteomes" id="UP001304895"/>
    </source>
</evidence>
<name>A0AAN6UN76_9PEZI</name>